<evidence type="ECO:0000259" key="9">
    <source>
        <dbReference type="PROSITE" id="PS50157"/>
    </source>
</evidence>
<sequence length="526" mass="61465">MLKLWVRAVMKTQFACRWPATQSETPQPKEEYFPRSVHIKSEVSISEDVYPMCPHCFKSMMSNGELATHLMSTHSNLAYHCDKCDQIFFGSKKQFIIHVRHHASSYKNETILQQPILNLKMLGRKNFSCSVCGKCFSRRFDMHRHQKIHTINSICQESKNESFVCVLCGKLFAEKDIMQHLQSVHGSCLETEKTYIRKTHQNGSIPVKDILYDMKNTSSNLCSTNQSSRSVYDPKSDKKGLFLCDVCNKTYTRKYDMLKHWKKHSEEEVAKVENETVLVDDDGDSSYLFRHTKISENNDHRIVADLDKVSRSKVTVGQMSLYRCNYCSKHFHSRYLFVRHLRIHTGEKPFTCHICGKQFRVAVQLSRHVRDVHEGIKNYPCDICGRRFANSHSRNDHRRIHTGERPCVCHLCGKAFKTKASLFVHTKFHVDVFPHKCPHCDQGFRMRQQLNVHILLHTGEKPHTCQFCKKSFRLSKTLKDHILIHTNNETYECSECGKHFSQERYLKNHVRAHKKSCFTTRDMIPD</sequence>
<keyword evidence="7" id="KW-0539">Nucleus</keyword>
<feature type="domain" description="C2H2-type" evidence="9">
    <location>
        <begin position="407"/>
        <end position="434"/>
    </location>
</feature>
<dbReference type="SMART" id="SM00355">
    <property type="entry name" value="ZnF_C2H2"/>
    <property type="match status" value="12"/>
</dbReference>
<keyword evidence="11" id="KW-1185">Reference proteome</keyword>
<feature type="domain" description="C2H2-type" evidence="9">
    <location>
        <begin position="322"/>
        <end position="349"/>
    </location>
</feature>
<feature type="domain" description="C2H2-type" evidence="9">
    <location>
        <begin position="242"/>
        <end position="269"/>
    </location>
</feature>
<organism evidence="10 11">
    <name type="scientific">Dryococelus australis</name>
    <dbReference type="NCBI Taxonomy" id="614101"/>
    <lineage>
        <taxon>Eukaryota</taxon>
        <taxon>Metazoa</taxon>
        <taxon>Ecdysozoa</taxon>
        <taxon>Arthropoda</taxon>
        <taxon>Hexapoda</taxon>
        <taxon>Insecta</taxon>
        <taxon>Pterygota</taxon>
        <taxon>Neoptera</taxon>
        <taxon>Polyneoptera</taxon>
        <taxon>Phasmatodea</taxon>
        <taxon>Verophasmatodea</taxon>
        <taxon>Anareolatae</taxon>
        <taxon>Phasmatidae</taxon>
        <taxon>Eurycanthinae</taxon>
        <taxon>Dryococelus</taxon>
    </lineage>
</organism>
<protein>
    <recommendedName>
        <fullName evidence="9">C2H2-type domain-containing protein</fullName>
    </recommendedName>
</protein>
<evidence type="ECO:0000256" key="7">
    <source>
        <dbReference type="ARBA" id="ARBA00023242"/>
    </source>
</evidence>
<dbReference type="InterPro" id="IPR013087">
    <property type="entry name" value="Znf_C2H2_type"/>
</dbReference>
<feature type="domain" description="C2H2-type" evidence="9">
    <location>
        <begin position="350"/>
        <end position="378"/>
    </location>
</feature>
<evidence type="ECO:0000256" key="5">
    <source>
        <dbReference type="ARBA" id="ARBA00023015"/>
    </source>
</evidence>
<dbReference type="Gene3D" id="3.30.160.60">
    <property type="entry name" value="Classic Zinc Finger"/>
    <property type="match status" value="9"/>
</dbReference>
<accession>A0ABQ9HID1</accession>
<feature type="domain" description="C2H2-type" evidence="9">
    <location>
        <begin position="463"/>
        <end position="490"/>
    </location>
</feature>
<reference evidence="10 11" key="1">
    <citation type="submission" date="2023-02" db="EMBL/GenBank/DDBJ databases">
        <title>LHISI_Scaffold_Assembly.</title>
        <authorList>
            <person name="Stuart O.P."/>
            <person name="Cleave R."/>
            <person name="Magrath M.J.L."/>
            <person name="Mikheyev A.S."/>
        </authorList>
    </citation>
    <scope>NUCLEOTIDE SEQUENCE [LARGE SCALE GENOMIC DNA]</scope>
    <source>
        <strain evidence="10">Daus_M_001</strain>
        <tissue evidence="10">Leg muscle</tissue>
    </source>
</reference>
<dbReference type="PANTHER" id="PTHR24399:SF70">
    <property type="entry name" value="C2H2-TYPE DOMAIN-CONTAINING PROTEIN"/>
    <property type="match status" value="1"/>
</dbReference>
<comment type="subcellular location">
    <subcellularLocation>
        <location evidence="1">Nucleus</location>
    </subcellularLocation>
</comment>
<evidence type="ECO:0000256" key="1">
    <source>
        <dbReference type="ARBA" id="ARBA00004123"/>
    </source>
</evidence>
<dbReference type="Pfam" id="PF00096">
    <property type="entry name" value="zf-C2H2"/>
    <property type="match status" value="6"/>
</dbReference>
<keyword evidence="5" id="KW-0805">Transcription regulation</keyword>
<feature type="domain" description="C2H2-type" evidence="9">
    <location>
        <begin position="127"/>
        <end position="150"/>
    </location>
</feature>
<dbReference type="PROSITE" id="PS00028">
    <property type="entry name" value="ZINC_FINGER_C2H2_1"/>
    <property type="match status" value="10"/>
</dbReference>
<evidence type="ECO:0000256" key="3">
    <source>
        <dbReference type="ARBA" id="ARBA00022737"/>
    </source>
</evidence>
<evidence type="ECO:0000256" key="4">
    <source>
        <dbReference type="ARBA" id="ARBA00022833"/>
    </source>
</evidence>
<evidence type="ECO:0000256" key="2">
    <source>
        <dbReference type="ARBA" id="ARBA00022723"/>
    </source>
</evidence>
<keyword evidence="8" id="KW-0863">Zinc-finger</keyword>
<gene>
    <name evidence="10" type="ORF">PR048_015953</name>
</gene>
<dbReference type="Proteomes" id="UP001159363">
    <property type="component" value="Chromosome 4"/>
</dbReference>
<dbReference type="Pfam" id="PF13894">
    <property type="entry name" value="zf-C2H2_4"/>
    <property type="match status" value="1"/>
</dbReference>
<comment type="caution">
    <text evidence="10">The sequence shown here is derived from an EMBL/GenBank/DDBJ whole genome shotgun (WGS) entry which is preliminary data.</text>
</comment>
<dbReference type="PROSITE" id="PS50157">
    <property type="entry name" value="ZINC_FINGER_C2H2_2"/>
    <property type="match status" value="9"/>
</dbReference>
<evidence type="ECO:0000256" key="6">
    <source>
        <dbReference type="ARBA" id="ARBA00023163"/>
    </source>
</evidence>
<keyword evidence="6" id="KW-0804">Transcription</keyword>
<name>A0ABQ9HID1_9NEOP</name>
<evidence type="ECO:0000313" key="10">
    <source>
        <dbReference type="EMBL" id="KAJ8884096.1"/>
    </source>
</evidence>
<evidence type="ECO:0000313" key="11">
    <source>
        <dbReference type="Proteomes" id="UP001159363"/>
    </source>
</evidence>
<feature type="domain" description="C2H2-type" evidence="9">
    <location>
        <begin position="491"/>
        <end position="513"/>
    </location>
</feature>
<dbReference type="EMBL" id="JARBHB010000005">
    <property type="protein sequence ID" value="KAJ8884096.1"/>
    <property type="molecule type" value="Genomic_DNA"/>
</dbReference>
<feature type="domain" description="C2H2-type" evidence="9">
    <location>
        <begin position="379"/>
        <end position="406"/>
    </location>
</feature>
<dbReference type="SUPFAM" id="SSF57667">
    <property type="entry name" value="beta-beta-alpha zinc fingers"/>
    <property type="match status" value="6"/>
</dbReference>
<keyword evidence="2" id="KW-0479">Metal-binding</keyword>
<keyword evidence="3" id="KW-0677">Repeat</keyword>
<feature type="domain" description="C2H2-type" evidence="9">
    <location>
        <begin position="435"/>
        <end position="462"/>
    </location>
</feature>
<evidence type="ECO:0000256" key="8">
    <source>
        <dbReference type="PROSITE-ProRule" id="PRU00042"/>
    </source>
</evidence>
<proteinExistence type="predicted"/>
<dbReference type="PANTHER" id="PTHR24399">
    <property type="entry name" value="ZINC FINGER AND BTB DOMAIN-CONTAINING"/>
    <property type="match status" value="1"/>
</dbReference>
<keyword evidence="4" id="KW-0862">Zinc</keyword>
<dbReference type="InterPro" id="IPR036236">
    <property type="entry name" value="Znf_C2H2_sf"/>
</dbReference>